<evidence type="ECO:0000313" key="4">
    <source>
        <dbReference type="Proteomes" id="UP001279410"/>
    </source>
</evidence>
<gene>
    <name evidence="3" type="ORF">AKAME5_002501400</name>
</gene>
<dbReference type="PANTHER" id="PTHR46345:SF11">
    <property type="entry name" value="FORMIN-J-LIKE"/>
    <property type="match status" value="1"/>
</dbReference>
<evidence type="ECO:0000256" key="1">
    <source>
        <dbReference type="SAM" id="MobiDB-lite"/>
    </source>
</evidence>
<evidence type="ECO:0000313" key="3">
    <source>
        <dbReference type="EMBL" id="GLD73689.1"/>
    </source>
</evidence>
<sequence length="230" mass="26105">VSILDAKRGMNVGIFLKQFKRSNQMIVDDIRHGNSEPYGVEPLRELLKLLPETEEVKKLKSYRGDVSKLSLADSFIYLLIQLPSYTVRIESMLLKEEFPGVCEAMKTDIRILRSATKELMYRGAPMPSPPGAAGWKYPQRFCKPRSLCSLSAGSRGSWRKEGSELIDFFCEDRDARPDDCFSIFHTFCSRFTNAVKEKHGEGGYMPGHGRLQEWRRRGNSGQGEEARGST</sequence>
<dbReference type="SUPFAM" id="SSF101447">
    <property type="entry name" value="Formin homology 2 domain (FH2 domain)"/>
    <property type="match status" value="2"/>
</dbReference>
<dbReference type="Gene3D" id="1.20.58.2220">
    <property type="entry name" value="Formin, FH2 domain"/>
    <property type="match status" value="2"/>
</dbReference>
<evidence type="ECO:0000259" key="2">
    <source>
        <dbReference type="PROSITE" id="PS51444"/>
    </source>
</evidence>
<dbReference type="InterPro" id="IPR015425">
    <property type="entry name" value="FH2_Formin"/>
</dbReference>
<feature type="non-terminal residue" evidence="3">
    <location>
        <position position="230"/>
    </location>
</feature>
<name>A0AAD3NKI3_LATJO</name>
<feature type="domain" description="FH2" evidence="2">
    <location>
        <begin position="1"/>
        <end position="230"/>
    </location>
</feature>
<accession>A0AAD3NKI3</accession>
<dbReference type="PROSITE" id="PS51444">
    <property type="entry name" value="FH2"/>
    <property type="match status" value="1"/>
</dbReference>
<dbReference type="AlphaFoldDB" id="A0AAD3NKI3"/>
<proteinExistence type="predicted"/>
<dbReference type="InterPro" id="IPR042201">
    <property type="entry name" value="FH2_Formin_sf"/>
</dbReference>
<feature type="region of interest" description="Disordered" evidence="1">
    <location>
        <begin position="201"/>
        <end position="230"/>
    </location>
</feature>
<comment type="caution">
    <text evidence="3">The sequence shown here is derived from an EMBL/GenBank/DDBJ whole genome shotgun (WGS) entry which is preliminary data.</text>
</comment>
<dbReference type="EMBL" id="BRZM01001742">
    <property type="protein sequence ID" value="GLD73689.1"/>
    <property type="molecule type" value="Genomic_DNA"/>
</dbReference>
<reference evidence="3" key="1">
    <citation type="submission" date="2022-08" db="EMBL/GenBank/DDBJ databases">
        <title>Genome sequencing of akame (Lates japonicus).</title>
        <authorList>
            <person name="Hashiguchi Y."/>
            <person name="Takahashi H."/>
        </authorList>
    </citation>
    <scope>NUCLEOTIDE SEQUENCE</scope>
    <source>
        <strain evidence="3">Kochi</strain>
    </source>
</reference>
<dbReference type="Pfam" id="PF02181">
    <property type="entry name" value="FH2"/>
    <property type="match status" value="1"/>
</dbReference>
<dbReference type="PANTHER" id="PTHR46345">
    <property type="entry name" value="INVERTED FORMIN-2"/>
    <property type="match status" value="1"/>
</dbReference>
<organism evidence="3 4">
    <name type="scientific">Lates japonicus</name>
    <name type="common">Japanese lates</name>
    <dbReference type="NCBI Taxonomy" id="270547"/>
    <lineage>
        <taxon>Eukaryota</taxon>
        <taxon>Metazoa</taxon>
        <taxon>Chordata</taxon>
        <taxon>Craniata</taxon>
        <taxon>Vertebrata</taxon>
        <taxon>Euteleostomi</taxon>
        <taxon>Actinopterygii</taxon>
        <taxon>Neopterygii</taxon>
        <taxon>Teleostei</taxon>
        <taxon>Neoteleostei</taxon>
        <taxon>Acanthomorphata</taxon>
        <taxon>Carangaria</taxon>
        <taxon>Carangaria incertae sedis</taxon>
        <taxon>Centropomidae</taxon>
        <taxon>Lates</taxon>
    </lineage>
</organism>
<protein>
    <submittedName>
        <fullName evidence="3">FH2 domain-containing protein 1-like protein</fullName>
    </submittedName>
</protein>
<keyword evidence="4" id="KW-1185">Reference proteome</keyword>
<dbReference type="Proteomes" id="UP001279410">
    <property type="component" value="Unassembled WGS sequence"/>
</dbReference>